<dbReference type="EMBL" id="JAGPNK010000002">
    <property type="protein sequence ID" value="KAH7325687.1"/>
    <property type="molecule type" value="Genomic_DNA"/>
</dbReference>
<dbReference type="AlphaFoldDB" id="A0A8K0SX72"/>
<feature type="coiled-coil region" evidence="1">
    <location>
        <begin position="123"/>
        <end position="157"/>
    </location>
</feature>
<proteinExistence type="predicted"/>
<evidence type="ECO:0000313" key="3">
    <source>
        <dbReference type="EMBL" id="KAH7325687.1"/>
    </source>
</evidence>
<evidence type="ECO:0000259" key="2">
    <source>
        <dbReference type="Pfam" id="PF24809"/>
    </source>
</evidence>
<dbReference type="Proteomes" id="UP000813444">
    <property type="component" value="Unassembled WGS sequence"/>
</dbReference>
<protein>
    <recommendedName>
        <fullName evidence="2">DUF7708 domain-containing protein</fullName>
    </recommendedName>
</protein>
<sequence>MDVFVQHHPEYVSLVWGSMKFLFSAVINHEEKIHALAKACSRIAEVLPRTHLVLVLYPSDDMKIAVAQLYRLIMVFVQAAVCWYKQGRLAHAWSAIAKPWALSFQSHVKDIDEQARLIDELSSVALKAEVRHAHNEITEARKELKEARGEILKLGDLVRSEADRTFQIAISVQSMQQTISVDVKNSLDRIREVQLGQILSDPMFQKFPTSGQSLEYCKSMRDRRRASTALTVATRDKLRSWSMQRASTFLITEAQSTRVAKDFNLNILGVIRESAAPALWALRYANYWEAKLDKIDLLRMLVTHALQINESVMKRTDYPITTAHLRDASTHEDWVQLFQRAISGMAQVFIVLDTDLLGHATSRSRYEATRWLVDLLSAVKSTAVKVVVSNTAIDQNYMCEHWAKDACTKVTIPRLGVRSHRSRRGRRIRAGPTC</sequence>
<reference evidence="3" key="1">
    <citation type="journal article" date="2021" name="Nat. Commun.">
        <title>Genetic determinants of endophytism in the Arabidopsis root mycobiome.</title>
        <authorList>
            <person name="Mesny F."/>
            <person name="Miyauchi S."/>
            <person name="Thiergart T."/>
            <person name="Pickel B."/>
            <person name="Atanasova L."/>
            <person name="Karlsson M."/>
            <person name="Huettel B."/>
            <person name="Barry K.W."/>
            <person name="Haridas S."/>
            <person name="Chen C."/>
            <person name="Bauer D."/>
            <person name="Andreopoulos W."/>
            <person name="Pangilinan J."/>
            <person name="LaButti K."/>
            <person name="Riley R."/>
            <person name="Lipzen A."/>
            <person name="Clum A."/>
            <person name="Drula E."/>
            <person name="Henrissat B."/>
            <person name="Kohler A."/>
            <person name="Grigoriev I.V."/>
            <person name="Martin F.M."/>
            <person name="Hacquard S."/>
        </authorList>
    </citation>
    <scope>NUCLEOTIDE SEQUENCE</scope>
    <source>
        <strain evidence="3">MPI-CAGE-CH-0235</strain>
    </source>
</reference>
<keyword evidence="1" id="KW-0175">Coiled coil</keyword>
<accession>A0A8K0SX72</accession>
<name>A0A8K0SX72_9HYPO</name>
<evidence type="ECO:0000313" key="4">
    <source>
        <dbReference type="Proteomes" id="UP000813444"/>
    </source>
</evidence>
<dbReference type="OrthoDB" id="61900at2759"/>
<dbReference type="Pfam" id="PF24809">
    <property type="entry name" value="DUF7708"/>
    <property type="match status" value="1"/>
</dbReference>
<organism evidence="3 4">
    <name type="scientific">Stachybotrys elegans</name>
    <dbReference type="NCBI Taxonomy" id="80388"/>
    <lineage>
        <taxon>Eukaryota</taxon>
        <taxon>Fungi</taxon>
        <taxon>Dikarya</taxon>
        <taxon>Ascomycota</taxon>
        <taxon>Pezizomycotina</taxon>
        <taxon>Sordariomycetes</taxon>
        <taxon>Hypocreomycetidae</taxon>
        <taxon>Hypocreales</taxon>
        <taxon>Stachybotryaceae</taxon>
        <taxon>Stachybotrys</taxon>
    </lineage>
</organism>
<feature type="domain" description="DUF7708" evidence="2">
    <location>
        <begin position="1"/>
        <end position="129"/>
    </location>
</feature>
<gene>
    <name evidence="3" type="ORF">B0I35DRAFT_116819</name>
</gene>
<keyword evidence="4" id="KW-1185">Reference proteome</keyword>
<dbReference type="InterPro" id="IPR056125">
    <property type="entry name" value="DUF7708"/>
</dbReference>
<evidence type="ECO:0000256" key="1">
    <source>
        <dbReference type="SAM" id="Coils"/>
    </source>
</evidence>
<comment type="caution">
    <text evidence="3">The sequence shown here is derived from an EMBL/GenBank/DDBJ whole genome shotgun (WGS) entry which is preliminary data.</text>
</comment>